<sequence>MPTNFVWLSFFWVMGKCYVNSFLASLNSREMLRSKVYASNALELSRSRRRGTHMFSPVTRKPSTALAVSIQTTTEYRTDFEGPESPSSANAYSAPQWSPSSSAVEVGTDDKLASGSTMV</sequence>
<dbReference type="InterPro" id="IPR045339">
    <property type="entry name" value="DUF6534"/>
</dbReference>
<evidence type="ECO:0000256" key="1">
    <source>
        <dbReference type="SAM" id="MobiDB-lite"/>
    </source>
</evidence>
<gene>
    <name evidence="4" type="ORF">EIP91_009103</name>
</gene>
<dbReference type="STRING" id="92696.A0A4R0RK40"/>
<feature type="domain" description="DUF6534" evidence="3">
    <location>
        <begin position="1"/>
        <end position="30"/>
    </location>
</feature>
<comment type="caution">
    <text evidence="4">The sequence shown here is derived from an EMBL/GenBank/DDBJ whole genome shotgun (WGS) entry which is preliminary data.</text>
</comment>
<feature type="compositionally biased region" description="Polar residues" evidence="1">
    <location>
        <begin position="85"/>
        <end position="103"/>
    </location>
</feature>
<keyword evidence="2" id="KW-0472">Membrane</keyword>
<proteinExistence type="predicted"/>
<name>A0A4R0RK40_9APHY</name>
<dbReference type="Pfam" id="PF20152">
    <property type="entry name" value="DUF6534"/>
    <property type="match status" value="1"/>
</dbReference>
<dbReference type="Proteomes" id="UP000292702">
    <property type="component" value="Unassembled WGS sequence"/>
</dbReference>
<keyword evidence="5" id="KW-1185">Reference proteome</keyword>
<reference evidence="4 5" key="1">
    <citation type="submission" date="2018-11" db="EMBL/GenBank/DDBJ databases">
        <title>Genome assembly of Steccherinum ochraceum LE-BIN_3174, the white-rot fungus of the Steccherinaceae family (The Residual Polyporoid clade, Polyporales, Basidiomycota).</title>
        <authorList>
            <person name="Fedorova T.V."/>
            <person name="Glazunova O.A."/>
            <person name="Landesman E.O."/>
            <person name="Moiseenko K.V."/>
            <person name="Psurtseva N.V."/>
            <person name="Savinova O.S."/>
            <person name="Shakhova N.V."/>
            <person name="Tyazhelova T.V."/>
            <person name="Vasina D.V."/>
        </authorList>
    </citation>
    <scope>NUCLEOTIDE SEQUENCE [LARGE SCALE GENOMIC DNA]</scope>
    <source>
        <strain evidence="4 5">LE-BIN_3174</strain>
    </source>
</reference>
<feature type="region of interest" description="Disordered" evidence="1">
    <location>
        <begin position="76"/>
        <end position="119"/>
    </location>
</feature>
<evidence type="ECO:0000256" key="2">
    <source>
        <dbReference type="SAM" id="Phobius"/>
    </source>
</evidence>
<dbReference type="AlphaFoldDB" id="A0A4R0RK40"/>
<accession>A0A4R0RK40</accession>
<organism evidence="4 5">
    <name type="scientific">Steccherinum ochraceum</name>
    <dbReference type="NCBI Taxonomy" id="92696"/>
    <lineage>
        <taxon>Eukaryota</taxon>
        <taxon>Fungi</taxon>
        <taxon>Dikarya</taxon>
        <taxon>Basidiomycota</taxon>
        <taxon>Agaricomycotina</taxon>
        <taxon>Agaricomycetes</taxon>
        <taxon>Polyporales</taxon>
        <taxon>Steccherinaceae</taxon>
        <taxon>Steccherinum</taxon>
    </lineage>
</organism>
<dbReference type="OrthoDB" id="3190888at2759"/>
<evidence type="ECO:0000259" key="3">
    <source>
        <dbReference type="Pfam" id="PF20152"/>
    </source>
</evidence>
<protein>
    <recommendedName>
        <fullName evidence="3">DUF6534 domain-containing protein</fullName>
    </recommendedName>
</protein>
<feature type="transmembrane region" description="Helical" evidence="2">
    <location>
        <begin position="6"/>
        <end position="26"/>
    </location>
</feature>
<evidence type="ECO:0000313" key="4">
    <source>
        <dbReference type="EMBL" id="TCD69040.1"/>
    </source>
</evidence>
<dbReference type="EMBL" id="RWJN01000051">
    <property type="protein sequence ID" value="TCD69040.1"/>
    <property type="molecule type" value="Genomic_DNA"/>
</dbReference>
<keyword evidence="2" id="KW-0812">Transmembrane</keyword>
<evidence type="ECO:0000313" key="5">
    <source>
        <dbReference type="Proteomes" id="UP000292702"/>
    </source>
</evidence>
<keyword evidence="2" id="KW-1133">Transmembrane helix</keyword>